<name>A0A8S9I6V1_BRACR</name>
<dbReference type="EMBL" id="QGKW02001911">
    <property type="protein sequence ID" value="KAF2565494.1"/>
    <property type="molecule type" value="Genomic_DNA"/>
</dbReference>
<sequence length="117" mass="12927">MAFVFYSLFFLNEDSGFRVVFDDGGTSPCSGGDDTVVVVPVREVDGDQKHGEATVAAPTELESIHSWDLVTSVDIGSSNLELKGSWPWTKAVGDLFLNLFEIESLHFVLAKRWIVFI</sequence>
<dbReference type="Proteomes" id="UP000712281">
    <property type="component" value="Unassembled WGS sequence"/>
</dbReference>
<proteinExistence type="predicted"/>
<comment type="caution">
    <text evidence="1">The sequence shown here is derived from an EMBL/GenBank/DDBJ whole genome shotgun (WGS) entry which is preliminary data.</text>
</comment>
<evidence type="ECO:0000313" key="2">
    <source>
        <dbReference type="Proteomes" id="UP000712281"/>
    </source>
</evidence>
<dbReference type="AlphaFoldDB" id="A0A8S9I6V1"/>
<evidence type="ECO:0000313" key="1">
    <source>
        <dbReference type="EMBL" id="KAF2565494.1"/>
    </source>
</evidence>
<gene>
    <name evidence="1" type="ORF">F2Q68_00024617</name>
</gene>
<reference evidence="1" key="1">
    <citation type="submission" date="2019-12" db="EMBL/GenBank/DDBJ databases">
        <title>Genome sequencing and annotation of Brassica cretica.</title>
        <authorList>
            <person name="Studholme D.J."/>
            <person name="Sarris P.F."/>
        </authorList>
    </citation>
    <scope>NUCLEOTIDE SEQUENCE</scope>
    <source>
        <strain evidence="1">PFS-001/15</strain>
        <tissue evidence="1">Leaf</tissue>
    </source>
</reference>
<protein>
    <submittedName>
        <fullName evidence="1">Uncharacterized protein</fullName>
    </submittedName>
</protein>
<organism evidence="1 2">
    <name type="scientific">Brassica cretica</name>
    <name type="common">Mustard</name>
    <dbReference type="NCBI Taxonomy" id="69181"/>
    <lineage>
        <taxon>Eukaryota</taxon>
        <taxon>Viridiplantae</taxon>
        <taxon>Streptophyta</taxon>
        <taxon>Embryophyta</taxon>
        <taxon>Tracheophyta</taxon>
        <taxon>Spermatophyta</taxon>
        <taxon>Magnoliopsida</taxon>
        <taxon>eudicotyledons</taxon>
        <taxon>Gunneridae</taxon>
        <taxon>Pentapetalae</taxon>
        <taxon>rosids</taxon>
        <taxon>malvids</taxon>
        <taxon>Brassicales</taxon>
        <taxon>Brassicaceae</taxon>
        <taxon>Brassiceae</taxon>
        <taxon>Brassica</taxon>
    </lineage>
</organism>
<accession>A0A8S9I6V1</accession>